<dbReference type="EMBL" id="LXKA01000265">
    <property type="protein sequence ID" value="OAJ59496.1"/>
    <property type="molecule type" value="Genomic_DNA"/>
</dbReference>
<evidence type="ECO:0000313" key="2">
    <source>
        <dbReference type="EMBL" id="OAJ60846.1"/>
    </source>
</evidence>
<comment type="caution">
    <text evidence="1">The sequence shown here is derived from an EMBL/GenBank/DDBJ whole genome shotgun (WGS) entry which is preliminary data.</text>
</comment>
<sequence>MTDLLDDRIADRILECKRERCAYELWLQRLSPANAMLVGVGGVISLVSGLSIVTKATLVSADVAGWGAVLGAALTGLHARLKCDAHQAECKKLVGQFGEIQTEYERLQMIGDPQVRQKELLSLEHKLAAIRAGQQARPSEGCTKRAVKRIA</sequence>
<proteinExistence type="predicted"/>
<dbReference type="AlphaFoldDB" id="A0A1A9N6I9"/>
<dbReference type="Proteomes" id="UP000078116">
    <property type="component" value="Unassembled WGS sequence"/>
</dbReference>
<evidence type="ECO:0000313" key="3">
    <source>
        <dbReference type="Proteomes" id="UP000077961"/>
    </source>
</evidence>
<evidence type="ECO:0008006" key="5">
    <source>
        <dbReference type="Google" id="ProtNLM"/>
    </source>
</evidence>
<evidence type="ECO:0000313" key="1">
    <source>
        <dbReference type="EMBL" id="OAJ59496.1"/>
    </source>
</evidence>
<dbReference type="EMBL" id="LXJZ01000100">
    <property type="protein sequence ID" value="OAJ60846.1"/>
    <property type="molecule type" value="Genomic_DNA"/>
</dbReference>
<reference evidence="3 4" key="1">
    <citation type="submission" date="2016-04" db="EMBL/GenBank/DDBJ databases">
        <title>Reclassification of Paraburkholderia panaciterrae (Farh et al. 2015) Dobritsa &amp; Samadpour 2016 as a later homotypic synonym of Paraburkholderia ginsengiterrae (Farh et al. 2015) Dobritsa &amp; Samadpour 2016.</title>
        <authorList>
            <person name="Dobritsa A.P."/>
            <person name="Kutumbaka K."/>
            <person name="Samadpour M."/>
        </authorList>
    </citation>
    <scope>NUCLEOTIDE SEQUENCE [LARGE SCALE GENOMIC DNA]</scope>
    <source>
        <strain evidence="1 4">DCY85</strain>
        <strain evidence="2 3">DCY85-1</strain>
    </source>
</reference>
<organism evidence="1 4">
    <name type="scientific">Paraburkholderia ginsengiterrae</name>
    <dbReference type="NCBI Taxonomy" id="1462993"/>
    <lineage>
        <taxon>Bacteria</taxon>
        <taxon>Pseudomonadati</taxon>
        <taxon>Pseudomonadota</taxon>
        <taxon>Betaproteobacteria</taxon>
        <taxon>Burkholderiales</taxon>
        <taxon>Burkholderiaceae</taxon>
        <taxon>Paraburkholderia</taxon>
    </lineage>
</organism>
<dbReference type="OrthoDB" id="9135379at2"/>
<protein>
    <recommendedName>
        <fullName evidence="5">SMODS and SLOG-associating 2TM effector domain-containing protein</fullName>
    </recommendedName>
</protein>
<keyword evidence="3" id="KW-1185">Reference proteome</keyword>
<evidence type="ECO:0000313" key="4">
    <source>
        <dbReference type="Proteomes" id="UP000078116"/>
    </source>
</evidence>
<gene>
    <name evidence="2" type="ORF">A6V36_24580</name>
    <name evidence="1" type="ORF">A6V37_27010</name>
</gene>
<dbReference type="RefSeq" id="WP_064266390.1">
    <property type="nucleotide sequence ID" value="NZ_LXJZ01000100.1"/>
</dbReference>
<accession>A0A1A9N6I9</accession>
<dbReference type="Proteomes" id="UP000077961">
    <property type="component" value="Unassembled WGS sequence"/>
</dbReference>
<name>A0A1A9N6I9_9BURK</name>